<dbReference type="Proteomes" id="UP001056937">
    <property type="component" value="Chromosome 1"/>
</dbReference>
<dbReference type="RefSeq" id="WP_252166314.1">
    <property type="nucleotide sequence ID" value="NZ_CP084930.1"/>
</dbReference>
<keyword evidence="3" id="KW-1185">Reference proteome</keyword>
<dbReference type="EMBL" id="CP084930">
    <property type="protein sequence ID" value="USI72508.1"/>
    <property type="molecule type" value="Genomic_DNA"/>
</dbReference>
<keyword evidence="1" id="KW-0732">Signal</keyword>
<evidence type="ECO:0000256" key="1">
    <source>
        <dbReference type="SAM" id="SignalP"/>
    </source>
</evidence>
<evidence type="ECO:0000313" key="2">
    <source>
        <dbReference type="EMBL" id="USI72508.1"/>
    </source>
</evidence>
<accession>A0ABY4X6G4</accession>
<organism evidence="2 3">
    <name type="scientific">Sphingomonas morindae</name>
    <dbReference type="NCBI Taxonomy" id="1541170"/>
    <lineage>
        <taxon>Bacteria</taxon>
        <taxon>Pseudomonadati</taxon>
        <taxon>Pseudomonadota</taxon>
        <taxon>Alphaproteobacteria</taxon>
        <taxon>Sphingomonadales</taxon>
        <taxon>Sphingomonadaceae</taxon>
        <taxon>Sphingomonas</taxon>
    </lineage>
</organism>
<feature type="chain" id="PRO_5045425482" description="Lipoprotein" evidence="1">
    <location>
        <begin position="23"/>
        <end position="167"/>
    </location>
</feature>
<evidence type="ECO:0000313" key="3">
    <source>
        <dbReference type="Proteomes" id="UP001056937"/>
    </source>
</evidence>
<dbReference type="PROSITE" id="PS51257">
    <property type="entry name" value="PROKAR_LIPOPROTEIN"/>
    <property type="match status" value="1"/>
</dbReference>
<name>A0ABY4X6G4_9SPHN</name>
<sequence>MENAARPPRFALVCLLASGCMAGPGYPSLAPRAVESVSLAEPAAKPAAPATPQREADARYAPLLARARTLSDQFKAAVAESAPVLAAGRRAAIGSDAWSAAQQALSRLQALRGPMVEALTATQAAAQGPEVEADSGLAAAAQRALASVQALDAEEARSLIALAPANS</sequence>
<proteinExistence type="predicted"/>
<feature type="signal peptide" evidence="1">
    <location>
        <begin position="1"/>
        <end position="22"/>
    </location>
</feature>
<protein>
    <recommendedName>
        <fullName evidence="4">Lipoprotein</fullName>
    </recommendedName>
</protein>
<evidence type="ECO:0008006" key="4">
    <source>
        <dbReference type="Google" id="ProtNLM"/>
    </source>
</evidence>
<gene>
    <name evidence="2" type="ORF">LHA26_14620</name>
</gene>
<reference evidence="2" key="1">
    <citation type="journal article" date="2022" name="Toxins">
        <title>Genomic Analysis of Sphingopyxis sp. USTB-05 for Biodegrading Cyanobacterial Hepatotoxins.</title>
        <authorList>
            <person name="Liu C."/>
            <person name="Xu Q."/>
            <person name="Zhao Z."/>
            <person name="Zhang H."/>
            <person name="Liu X."/>
            <person name="Yin C."/>
            <person name="Liu Y."/>
            <person name="Yan H."/>
        </authorList>
    </citation>
    <scope>NUCLEOTIDE SEQUENCE</scope>
    <source>
        <strain evidence="2">NBD5</strain>
    </source>
</reference>